<reference evidence="1" key="1">
    <citation type="journal article" date="2012" name="Nature">
        <title>The tomato genome sequence provides insights into fleshy fruit evolution.</title>
        <authorList>
            <consortium name="Tomato Genome Consortium"/>
        </authorList>
    </citation>
    <scope>NUCLEOTIDE SEQUENCE [LARGE SCALE GENOMIC DNA]</scope>
    <source>
        <strain evidence="1">cv. Heinz 1706</strain>
    </source>
</reference>
<accession>A0A3Q7EPJ8</accession>
<dbReference type="EnsemblPlants" id="Solyc01g103000.2.1">
    <property type="protein sequence ID" value="Solyc01g103000.2.1"/>
    <property type="gene ID" value="Solyc01g103000.2"/>
</dbReference>
<keyword evidence="2" id="KW-1185">Reference proteome</keyword>
<organism evidence="1">
    <name type="scientific">Solanum lycopersicum</name>
    <name type="common">Tomato</name>
    <name type="synonym">Lycopersicon esculentum</name>
    <dbReference type="NCBI Taxonomy" id="4081"/>
    <lineage>
        <taxon>Eukaryota</taxon>
        <taxon>Viridiplantae</taxon>
        <taxon>Streptophyta</taxon>
        <taxon>Embryophyta</taxon>
        <taxon>Tracheophyta</taxon>
        <taxon>Spermatophyta</taxon>
        <taxon>Magnoliopsida</taxon>
        <taxon>eudicotyledons</taxon>
        <taxon>Gunneridae</taxon>
        <taxon>Pentapetalae</taxon>
        <taxon>asterids</taxon>
        <taxon>lamiids</taxon>
        <taxon>Solanales</taxon>
        <taxon>Solanaceae</taxon>
        <taxon>Solanoideae</taxon>
        <taxon>Solaneae</taxon>
        <taxon>Solanum</taxon>
        <taxon>Solanum subgen. Lycopersicon</taxon>
    </lineage>
</organism>
<dbReference type="Proteomes" id="UP000004994">
    <property type="component" value="Chromosome 1"/>
</dbReference>
<protein>
    <submittedName>
        <fullName evidence="1">Uncharacterized protein</fullName>
    </submittedName>
</protein>
<dbReference type="AlphaFoldDB" id="A0A3Q7EPJ8"/>
<evidence type="ECO:0000313" key="1">
    <source>
        <dbReference type="EnsemblPlants" id="Solyc01g103000.2.1"/>
    </source>
</evidence>
<dbReference type="InParanoid" id="A0A3Q7EPJ8"/>
<evidence type="ECO:0000313" key="2">
    <source>
        <dbReference type="Proteomes" id="UP000004994"/>
    </source>
</evidence>
<dbReference type="PaxDb" id="4081-Solyc01g103000.1.1"/>
<sequence>WRVLQLQIEVWILTFALQVLTGLKNVLCWQYKQMFNLNNEKKTEMKKKKPFFTPF</sequence>
<reference evidence="1" key="2">
    <citation type="submission" date="2019-01" db="UniProtKB">
        <authorList>
            <consortium name="EnsemblPlants"/>
        </authorList>
    </citation>
    <scope>IDENTIFICATION</scope>
    <source>
        <strain evidence="1">cv. Heinz 1706</strain>
    </source>
</reference>
<dbReference type="Gramene" id="Solyc01g103000.2.1">
    <property type="protein sequence ID" value="Solyc01g103000.2.1"/>
    <property type="gene ID" value="Solyc01g103000.2"/>
</dbReference>
<name>A0A3Q7EPJ8_SOLLC</name>
<proteinExistence type="predicted"/>